<sequence length="935" mass="108789">MEALKPSPILEFNENQLANVRKSFGYDDVSKLKQDLDQFEDWISKQPHFTVKEFDRDFLERYLIYCKGSIERAKQRFDKLCTYTNQMPEFLRNWDIKNEFLPLFNICHTYILPKPGPDNYRVILAKVTGVDDDKFELIEFYRYLIVLGAYMMHNDYCHGYELVGDCRGVTLGLVKKLNPVIIHKGLTLISEALGQRMKKIHLISGSKFFDTVVVVFKQALSAKLSQRLVIHDSYESLYDHIPREHLPKELGGNEKSSQELNDLNFKEISSDKHIAVMKKMEAATTDEACRQSAKFNEEYSGTPGSFKTLCLNPCPILEFNDNQLLNVRKSFGYDDLHRLKQDVDHFQDWINKQPHFMLKEFDRDFLERYLIYCKGSIERAKQRFDKLCTYTNQMPEFLRNFDIKNEFIGLNRSVHTCILPKPTADNYRVIITTVSGADDELFDLMKYYRYLIVLGEYMMNNDYCHGYELVGVSTNVSMTIVKKMNPIIMHKAVTLITDALGQRMKKVHLVSDSKFFETILVVFKQAFSAKLAKRLIVHNSWESLHEHIPKKHLPKDLGGDEKTMKELAEMDFKAISTDEHIAAVKRMEGATTDESRRPSAKFNEEYSGTPGSFKTLCSVKIFKMDTIKPCPILEFNNNQLVEVRRVVGYEDVNKLKQDLDHFQDWISKQPHFVLKDFDQDFLERYLIYCKGSIERAKQRFDKLCTYTNQMPEFLQNFDVRNEFVHLFNISQTCILPKPSADNYRVVLTTLNGVDDDEFQLISYYRYLILLVQYMMHHDYCVGYELVGDCSNFTLGTVKKMNPVIIHKALTMIVDALGQRMKKLHLISGSKFFDTIVLIFKQALSAKLSQRLVIHNNVESLYEHIPREHLPKDLGGGLQTMHELWERNFKEVCTDENLAVVKRMETATTDESRRPSAKFNEEYSGTPGSFKTLCVD</sequence>
<evidence type="ECO:0000313" key="3">
    <source>
        <dbReference type="EMBL" id="SOQ41879.1"/>
    </source>
</evidence>
<dbReference type="PANTHER" id="PTHR10174">
    <property type="entry name" value="ALPHA-TOCOPHEROL TRANSFER PROTEIN-RELATED"/>
    <property type="match status" value="1"/>
</dbReference>
<dbReference type="GO" id="GO:0016020">
    <property type="term" value="C:membrane"/>
    <property type="evidence" value="ECO:0007669"/>
    <property type="project" value="TreeGrafter"/>
</dbReference>
<dbReference type="InterPro" id="IPR011074">
    <property type="entry name" value="CRAL/TRIO_N_dom"/>
</dbReference>
<dbReference type="InterPro" id="IPR036273">
    <property type="entry name" value="CRAL/TRIO_N_dom_sf"/>
</dbReference>
<dbReference type="Pfam" id="PF00650">
    <property type="entry name" value="CRAL_TRIO"/>
    <property type="match status" value="3"/>
</dbReference>
<dbReference type="Gene3D" id="3.40.525.10">
    <property type="entry name" value="CRAL-TRIO lipid binding domain"/>
    <property type="match status" value="3"/>
</dbReference>
<gene>
    <name evidence="3" type="ORF">SFRICE_008751</name>
</gene>
<evidence type="ECO:0000256" key="1">
    <source>
        <dbReference type="SAM" id="MobiDB-lite"/>
    </source>
</evidence>
<accession>A0A2H1VM17</accession>
<name>A0A2H1VM17_SPOFR</name>
<organism evidence="3">
    <name type="scientific">Spodoptera frugiperda</name>
    <name type="common">Fall armyworm</name>
    <dbReference type="NCBI Taxonomy" id="7108"/>
    <lineage>
        <taxon>Eukaryota</taxon>
        <taxon>Metazoa</taxon>
        <taxon>Ecdysozoa</taxon>
        <taxon>Arthropoda</taxon>
        <taxon>Hexapoda</taxon>
        <taxon>Insecta</taxon>
        <taxon>Pterygota</taxon>
        <taxon>Neoptera</taxon>
        <taxon>Endopterygota</taxon>
        <taxon>Lepidoptera</taxon>
        <taxon>Glossata</taxon>
        <taxon>Ditrysia</taxon>
        <taxon>Noctuoidea</taxon>
        <taxon>Noctuidae</taxon>
        <taxon>Amphipyrinae</taxon>
        <taxon>Spodoptera</taxon>
    </lineage>
</organism>
<reference evidence="3" key="1">
    <citation type="submission" date="2016-07" db="EMBL/GenBank/DDBJ databases">
        <authorList>
            <person name="Bretaudeau A."/>
        </authorList>
    </citation>
    <scope>NUCLEOTIDE SEQUENCE</scope>
    <source>
        <strain evidence="3">Rice</strain>
        <tissue evidence="3">Whole body</tissue>
    </source>
</reference>
<feature type="domain" description="CRAL-TRIO" evidence="2">
    <location>
        <begin position="743"/>
        <end position="881"/>
    </location>
</feature>
<evidence type="ECO:0000259" key="2">
    <source>
        <dbReference type="PROSITE" id="PS50191"/>
    </source>
</evidence>
<dbReference type="SMART" id="SM00516">
    <property type="entry name" value="SEC14"/>
    <property type="match status" value="2"/>
</dbReference>
<dbReference type="SUPFAM" id="SSF46938">
    <property type="entry name" value="CRAL/TRIO N-terminal domain"/>
    <property type="match status" value="3"/>
</dbReference>
<feature type="region of interest" description="Disordered" evidence="1">
    <location>
        <begin position="586"/>
        <end position="607"/>
    </location>
</feature>
<feature type="domain" description="CRAL-TRIO" evidence="2">
    <location>
        <begin position="462"/>
        <end position="565"/>
    </location>
</feature>
<dbReference type="GO" id="GO:1902936">
    <property type="term" value="F:phosphatidylinositol bisphosphate binding"/>
    <property type="evidence" value="ECO:0007669"/>
    <property type="project" value="TreeGrafter"/>
</dbReference>
<dbReference type="SMART" id="SM01100">
    <property type="entry name" value="CRAL_TRIO_N"/>
    <property type="match status" value="3"/>
</dbReference>
<dbReference type="InterPro" id="IPR001251">
    <property type="entry name" value="CRAL-TRIO_dom"/>
</dbReference>
<dbReference type="EMBL" id="ODYU01003303">
    <property type="protein sequence ID" value="SOQ41879.1"/>
    <property type="molecule type" value="Genomic_DNA"/>
</dbReference>
<dbReference type="CDD" id="cd00170">
    <property type="entry name" value="SEC14"/>
    <property type="match status" value="3"/>
</dbReference>
<feature type="domain" description="CRAL-TRIO" evidence="2">
    <location>
        <begin position="162"/>
        <end position="258"/>
    </location>
</feature>
<dbReference type="PANTHER" id="PTHR10174:SF222">
    <property type="entry name" value="GH10083P-RELATED"/>
    <property type="match status" value="1"/>
</dbReference>
<dbReference type="SUPFAM" id="SSF52087">
    <property type="entry name" value="CRAL/TRIO domain"/>
    <property type="match status" value="3"/>
</dbReference>
<dbReference type="AlphaFoldDB" id="A0A2H1VM17"/>
<protein>
    <submittedName>
        <fullName evidence="3">SFRICE_008751</fullName>
    </submittedName>
</protein>
<feature type="compositionally biased region" description="Basic and acidic residues" evidence="1">
    <location>
        <begin position="586"/>
        <end position="597"/>
    </location>
</feature>
<dbReference type="InterPro" id="IPR036865">
    <property type="entry name" value="CRAL-TRIO_dom_sf"/>
</dbReference>
<proteinExistence type="predicted"/>
<dbReference type="PROSITE" id="PS50191">
    <property type="entry name" value="CRAL_TRIO"/>
    <property type="match status" value="3"/>
</dbReference>